<sequence>MEMHPGQLAVTPATVRTLLSEQFPGWRDVRIAAVRGAGTVNAIFRLGDQLVARFPLQAGDVAVARRQLEHEASVAEELFGHTPFATPRPVAIGEPGAGYPMPWSIYTWLPGNPATGDNLSSSPEFATDLATFITAVRAMDTRGRTFAGTGRGGALSGHDDWMQESLCHSRGLLDVKTYRQIWAEMRTLPRGDSPDVMTHGDLIAPNVLVGAGRLVGVLDVGGLGAADPALDLVAAWHLLDSGPRRRLRDHLGCDDAEWLRGRAWAFQQAMGAVWYYADSNPSFSESCRLTLQRVAADRG</sequence>
<proteinExistence type="predicted"/>
<evidence type="ECO:0000313" key="2">
    <source>
        <dbReference type="EMBL" id="BBX31533.1"/>
    </source>
</evidence>
<evidence type="ECO:0000259" key="1">
    <source>
        <dbReference type="Pfam" id="PF01636"/>
    </source>
</evidence>
<dbReference type="InterPro" id="IPR002575">
    <property type="entry name" value="Aminoglycoside_PTrfase"/>
</dbReference>
<dbReference type="InterPro" id="IPR011009">
    <property type="entry name" value="Kinase-like_dom_sf"/>
</dbReference>
<dbReference type="Proteomes" id="UP000465622">
    <property type="component" value="Chromosome"/>
</dbReference>
<dbReference type="PANTHER" id="PTHR21310">
    <property type="entry name" value="AMINOGLYCOSIDE PHOSPHOTRANSFERASE-RELATED-RELATED"/>
    <property type="match status" value="1"/>
</dbReference>
<dbReference type="SUPFAM" id="SSF56112">
    <property type="entry name" value="Protein kinase-like (PK-like)"/>
    <property type="match status" value="1"/>
</dbReference>
<name>A0ABN5Y012_MYCME</name>
<dbReference type="Gene3D" id="3.30.200.20">
    <property type="entry name" value="Phosphorylase Kinase, domain 1"/>
    <property type="match status" value="1"/>
</dbReference>
<accession>A0ABN5Y012</accession>
<dbReference type="CDD" id="cd05155">
    <property type="entry name" value="APH_ChoK_like_1"/>
    <property type="match status" value="1"/>
</dbReference>
<gene>
    <name evidence="2" type="ORF">MMAGJ_08150</name>
</gene>
<reference evidence="2 3" key="1">
    <citation type="journal article" date="2019" name="Emerg. Microbes Infect.">
        <title>Comprehensive subspecies identification of 175 nontuberculous mycobacteria species based on 7547 genomic profiles.</title>
        <authorList>
            <person name="Matsumoto Y."/>
            <person name="Kinjo T."/>
            <person name="Motooka D."/>
            <person name="Nabeya D."/>
            <person name="Jung N."/>
            <person name="Uechi K."/>
            <person name="Horii T."/>
            <person name="Iida T."/>
            <person name="Fujita J."/>
            <person name="Nakamura S."/>
        </authorList>
    </citation>
    <scope>NUCLEOTIDE SEQUENCE [LARGE SCALE GENOMIC DNA]</scope>
    <source>
        <strain evidence="2 3">JCM 12375</strain>
    </source>
</reference>
<dbReference type="PANTHER" id="PTHR21310:SF42">
    <property type="entry name" value="BIFUNCTIONAL AAC_APH"/>
    <property type="match status" value="1"/>
</dbReference>
<dbReference type="Pfam" id="PF01636">
    <property type="entry name" value="APH"/>
    <property type="match status" value="1"/>
</dbReference>
<keyword evidence="3" id="KW-1185">Reference proteome</keyword>
<organism evidence="2 3">
    <name type="scientific">Mycolicibacterium mageritense</name>
    <name type="common">Mycobacterium mageritense</name>
    <dbReference type="NCBI Taxonomy" id="53462"/>
    <lineage>
        <taxon>Bacteria</taxon>
        <taxon>Bacillati</taxon>
        <taxon>Actinomycetota</taxon>
        <taxon>Actinomycetes</taxon>
        <taxon>Mycobacteriales</taxon>
        <taxon>Mycobacteriaceae</taxon>
        <taxon>Mycolicibacterium</taxon>
    </lineage>
</organism>
<dbReference type="Gene3D" id="3.90.1200.10">
    <property type="match status" value="1"/>
</dbReference>
<dbReference type="InterPro" id="IPR051678">
    <property type="entry name" value="AGP_Transferase"/>
</dbReference>
<feature type="domain" description="Aminoglycoside phosphotransferase" evidence="1">
    <location>
        <begin position="37"/>
        <end position="262"/>
    </location>
</feature>
<evidence type="ECO:0000313" key="3">
    <source>
        <dbReference type="Proteomes" id="UP000465622"/>
    </source>
</evidence>
<dbReference type="EMBL" id="AP022567">
    <property type="protein sequence ID" value="BBX31533.1"/>
    <property type="molecule type" value="Genomic_DNA"/>
</dbReference>
<protein>
    <submittedName>
        <fullName evidence="2">Phosphotransferase</fullName>
    </submittedName>
</protein>